<proteinExistence type="predicted"/>
<reference evidence="2" key="1">
    <citation type="journal article" date="2015" name="Nat. Genet.">
        <title>The genome and transcriptome of the zoonotic hookworm Ancylostoma ceylanicum identify infection-specific gene families.</title>
        <authorList>
            <person name="Schwarz E.M."/>
            <person name="Hu Y."/>
            <person name="Antoshechkin I."/>
            <person name="Miller M.M."/>
            <person name="Sternberg P.W."/>
            <person name="Aroian R.V."/>
        </authorList>
    </citation>
    <scope>NUCLEOTIDE SEQUENCE</scope>
    <source>
        <strain evidence="2">HY135</strain>
    </source>
</reference>
<dbReference type="EMBL" id="JARK01000232">
    <property type="protein sequence ID" value="EYC40039.1"/>
    <property type="molecule type" value="Genomic_DNA"/>
</dbReference>
<dbReference type="Proteomes" id="UP000024635">
    <property type="component" value="Unassembled WGS sequence"/>
</dbReference>
<evidence type="ECO:0000313" key="2">
    <source>
        <dbReference type="Proteomes" id="UP000024635"/>
    </source>
</evidence>
<keyword evidence="2" id="KW-1185">Reference proteome</keyword>
<name>A0A016WJT2_9BILA</name>
<dbReference type="AlphaFoldDB" id="A0A016WJT2"/>
<comment type="caution">
    <text evidence="1">The sequence shown here is derived from an EMBL/GenBank/DDBJ whole genome shotgun (WGS) entry which is preliminary data.</text>
</comment>
<sequence>MFIRNFNYLTYEAIFSPTAPPPLHPPLESTDVNGLRKGLGWKTPHIHALRHTDYLAYIIFAIPLIQSTVMTSAEPLTSCYLALAAQRAAKTALPMKPRPASTGENAENR</sequence>
<evidence type="ECO:0000313" key="1">
    <source>
        <dbReference type="EMBL" id="EYC40039.1"/>
    </source>
</evidence>
<organism evidence="1 2">
    <name type="scientific">Ancylostoma ceylanicum</name>
    <dbReference type="NCBI Taxonomy" id="53326"/>
    <lineage>
        <taxon>Eukaryota</taxon>
        <taxon>Metazoa</taxon>
        <taxon>Ecdysozoa</taxon>
        <taxon>Nematoda</taxon>
        <taxon>Chromadorea</taxon>
        <taxon>Rhabditida</taxon>
        <taxon>Rhabditina</taxon>
        <taxon>Rhabditomorpha</taxon>
        <taxon>Strongyloidea</taxon>
        <taxon>Ancylostomatidae</taxon>
        <taxon>Ancylostomatinae</taxon>
        <taxon>Ancylostoma</taxon>
    </lineage>
</organism>
<protein>
    <submittedName>
        <fullName evidence="1">Uncharacterized protein</fullName>
    </submittedName>
</protein>
<accession>A0A016WJT2</accession>
<gene>
    <name evidence="1" type="primary">Acey_s0632.g884</name>
    <name evidence="1" type="ORF">Y032_0632g884</name>
</gene>